<protein>
    <submittedName>
        <fullName evidence="1">Uncharacterized protein</fullName>
    </submittedName>
</protein>
<accession>A0A2V1H153</accession>
<reference evidence="1 2" key="1">
    <citation type="submission" date="2018-04" db="EMBL/GenBank/DDBJ databases">
        <title>Thalassorhabdus spongiae gen. nov., sp. nov., isolated from a marine sponge in South-West Iceland.</title>
        <authorList>
            <person name="Knobloch S."/>
            <person name="Daussin A."/>
            <person name="Johannsson R."/>
            <person name="Marteinsson V.T."/>
        </authorList>
    </citation>
    <scope>NUCLEOTIDE SEQUENCE [LARGE SCALE GENOMIC DNA]</scope>
    <source>
        <strain evidence="1 2">Hp12</strain>
    </source>
</reference>
<gene>
    <name evidence="1" type="ORF">DC094_04140</name>
</gene>
<keyword evidence="2" id="KW-1185">Reference proteome</keyword>
<comment type="caution">
    <text evidence="1">The sequence shown here is derived from an EMBL/GenBank/DDBJ whole genome shotgun (WGS) entry which is preliminary data.</text>
</comment>
<proteinExistence type="predicted"/>
<evidence type="ECO:0000313" key="2">
    <source>
        <dbReference type="Proteomes" id="UP000244906"/>
    </source>
</evidence>
<dbReference type="Proteomes" id="UP000244906">
    <property type="component" value="Unassembled WGS sequence"/>
</dbReference>
<evidence type="ECO:0000313" key="1">
    <source>
        <dbReference type="EMBL" id="PVZ72213.1"/>
    </source>
</evidence>
<dbReference type="AlphaFoldDB" id="A0A2V1H153"/>
<dbReference type="EMBL" id="QDDL01000001">
    <property type="protein sequence ID" value="PVZ72213.1"/>
    <property type="molecule type" value="Genomic_DNA"/>
</dbReference>
<name>A0A2V1H153_9GAMM</name>
<organism evidence="1 2">
    <name type="scientific">Pelagibaculum spongiae</name>
    <dbReference type="NCBI Taxonomy" id="2080658"/>
    <lineage>
        <taxon>Bacteria</taxon>
        <taxon>Pseudomonadati</taxon>
        <taxon>Pseudomonadota</taxon>
        <taxon>Gammaproteobacteria</taxon>
        <taxon>Oceanospirillales</taxon>
        <taxon>Pelagibaculum</taxon>
    </lineage>
</organism>
<sequence>MARLASHHTRLAIKQSTNLVFSEAIEKPLKRFATEAGNARLFRTRYLTNEYQSQLKVSSFFQNWSLALPPSYEIAKLLFSARSAALGQTGNCGEMSEFAFSHLAKSMVFPLDLLLITTEENPCDAHSVCVIGRNAKSDLSRPENWGNDCVICDPWSPLVFPAADYIEVSQRLPFWLAKPIVESVCRMESWTEYLKSSIDTNKGMTINLFR</sequence>